<keyword evidence="5" id="KW-0560">Oxidoreductase</keyword>
<proteinExistence type="inferred from homology"/>
<dbReference type="EMBL" id="JAGTJR010000005">
    <property type="protein sequence ID" value="KAH7060752.1"/>
    <property type="molecule type" value="Genomic_DNA"/>
</dbReference>
<evidence type="ECO:0000256" key="6">
    <source>
        <dbReference type="SAM" id="Phobius"/>
    </source>
</evidence>
<evidence type="ECO:0000313" key="7">
    <source>
        <dbReference type="EMBL" id="KAH7060752.1"/>
    </source>
</evidence>
<keyword evidence="6" id="KW-0812">Transmembrane</keyword>
<keyword evidence="6" id="KW-1133">Transmembrane helix</keyword>
<evidence type="ECO:0000313" key="8">
    <source>
        <dbReference type="Proteomes" id="UP000774617"/>
    </source>
</evidence>
<comment type="caution">
    <text evidence="7">The sequence shown here is derived from an EMBL/GenBank/DDBJ whole genome shotgun (WGS) entry which is preliminary data.</text>
</comment>
<keyword evidence="8" id="KW-1185">Reference proteome</keyword>
<dbReference type="PROSITE" id="PS00086">
    <property type="entry name" value="CYTOCHROME_P450"/>
    <property type="match status" value="1"/>
</dbReference>
<sequence length="563" mass="62327">MASFFIPVYNSLGNTMFAIVGIAIFYAAWRTWRFTVQPALHPERAKELPYLIPCIIHTLFPIHRVVSNAGGQSLAMPSLSLPMVMARFRAGGVLSTRQNPHAQLMYEQHRRYFQNNREPFALTVFGATIYVVLTAADVATVFRRTDALTFDSYITDIMAQIGLTQGAIDAMWRYRPASSGDRKGAMVPNPGKKPLVHLSEAIFKYQLHPGKQLDVLQDALLDRIHEVMTWDAMTLSSTVVLGHGVGRADKRRVSLLHWVRFVLLEGATRAFFGNALLDKVDPGILEDFADFDDQSWKLVYRLPPPWSVSMKRSLKRVKASFTRYFEMPVEERLDACWMVRAMESEMAAAGIQPPDIAANLFLIFWILAQLVHRPALLQRVRAEVRAALAASTTSAGLAGQLEDSGACPATLAAYHEALRLSASSMGVRDVVAPVGVGGRLLRPGARLLIPFRQMLTDGAVWERSDEDADEFDAERFLHDPGLADAKRNPSYRPFGGGATLCPGRFLAKREVLTCVALAVGRFELGLADADASVPQVEGRVPCLGIMKPVDGEDVEVVVVCRRH</sequence>
<dbReference type="InterPro" id="IPR050529">
    <property type="entry name" value="CYP450_sterol_14alpha_dmase"/>
</dbReference>
<dbReference type="PANTHER" id="PTHR24304">
    <property type="entry name" value="CYTOCHROME P450 FAMILY 7"/>
    <property type="match status" value="1"/>
</dbReference>
<evidence type="ECO:0000256" key="1">
    <source>
        <dbReference type="ARBA" id="ARBA00010617"/>
    </source>
</evidence>
<evidence type="ECO:0000256" key="2">
    <source>
        <dbReference type="ARBA" id="ARBA00022617"/>
    </source>
</evidence>
<dbReference type="InterPro" id="IPR017972">
    <property type="entry name" value="Cyt_P450_CS"/>
</dbReference>
<dbReference type="InterPro" id="IPR002401">
    <property type="entry name" value="Cyt_P450_E_grp-I"/>
</dbReference>
<evidence type="ECO:0000256" key="5">
    <source>
        <dbReference type="RuleBase" id="RU000461"/>
    </source>
</evidence>
<name>A0ABQ8GM66_9PEZI</name>
<keyword evidence="5" id="KW-0503">Monooxygenase</keyword>
<protein>
    <submittedName>
        <fullName evidence="7">Cytochrome P450</fullName>
    </submittedName>
</protein>
<reference evidence="7 8" key="1">
    <citation type="journal article" date="2021" name="Nat. Commun.">
        <title>Genetic determinants of endophytism in the Arabidopsis root mycobiome.</title>
        <authorList>
            <person name="Mesny F."/>
            <person name="Miyauchi S."/>
            <person name="Thiergart T."/>
            <person name="Pickel B."/>
            <person name="Atanasova L."/>
            <person name="Karlsson M."/>
            <person name="Huettel B."/>
            <person name="Barry K.W."/>
            <person name="Haridas S."/>
            <person name="Chen C."/>
            <person name="Bauer D."/>
            <person name="Andreopoulos W."/>
            <person name="Pangilinan J."/>
            <person name="LaButti K."/>
            <person name="Riley R."/>
            <person name="Lipzen A."/>
            <person name="Clum A."/>
            <person name="Drula E."/>
            <person name="Henrissat B."/>
            <person name="Kohler A."/>
            <person name="Grigoriev I.V."/>
            <person name="Martin F.M."/>
            <person name="Hacquard S."/>
        </authorList>
    </citation>
    <scope>NUCLEOTIDE SEQUENCE [LARGE SCALE GENOMIC DNA]</scope>
    <source>
        <strain evidence="7 8">MPI-SDFR-AT-0080</strain>
    </source>
</reference>
<comment type="similarity">
    <text evidence="1 5">Belongs to the cytochrome P450 family.</text>
</comment>
<gene>
    <name evidence="7" type="ORF">B0J12DRAFT_650024</name>
</gene>
<dbReference type="Proteomes" id="UP000774617">
    <property type="component" value="Unassembled WGS sequence"/>
</dbReference>
<keyword evidence="6" id="KW-0472">Membrane</keyword>
<evidence type="ECO:0000256" key="4">
    <source>
        <dbReference type="ARBA" id="ARBA00023004"/>
    </source>
</evidence>
<accession>A0ABQ8GM66</accession>
<keyword evidence="2 5" id="KW-0349">Heme</keyword>
<dbReference type="Pfam" id="PF00067">
    <property type="entry name" value="p450"/>
    <property type="match status" value="1"/>
</dbReference>
<keyword evidence="4 5" id="KW-0408">Iron</keyword>
<dbReference type="InterPro" id="IPR036396">
    <property type="entry name" value="Cyt_P450_sf"/>
</dbReference>
<evidence type="ECO:0000256" key="3">
    <source>
        <dbReference type="ARBA" id="ARBA00022723"/>
    </source>
</evidence>
<dbReference type="CDD" id="cd11040">
    <property type="entry name" value="CYP7_CYP8-like"/>
    <property type="match status" value="1"/>
</dbReference>
<dbReference type="Gene3D" id="1.10.630.10">
    <property type="entry name" value="Cytochrome P450"/>
    <property type="match status" value="1"/>
</dbReference>
<dbReference type="PANTHER" id="PTHR24304:SF2">
    <property type="entry name" value="24-HYDROXYCHOLESTEROL 7-ALPHA-HYDROXYLASE"/>
    <property type="match status" value="1"/>
</dbReference>
<dbReference type="PRINTS" id="PR00463">
    <property type="entry name" value="EP450I"/>
</dbReference>
<dbReference type="InterPro" id="IPR001128">
    <property type="entry name" value="Cyt_P450"/>
</dbReference>
<organism evidence="7 8">
    <name type="scientific">Macrophomina phaseolina</name>
    <dbReference type="NCBI Taxonomy" id="35725"/>
    <lineage>
        <taxon>Eukaryota</taxon>
        <taxon>Fungi</taxon>
        <taxon>Dikarya</taxon>
        <taxon>Ascomycota</taxon>
        <taxon>Pezizomycotina</taxon>
        <taxon>Dothideomycetes</taxon>
        <taxon>Dothideomycetes incertae sedis</taxon>
        <taxon>Botryosphaeriales</taxon>
        <taxon>Botryosphaeriaceae</taxon>
        <taxon>Macrophomina</taxon>
    </lineage>
</organism>
<feature type="transmembrane region" description="Helical" evidence="6">
    <location>
        <begin position="120"/>
        <end position="142"/>
    </location>
</feature>
<keyword evidence="3 5" id="KW-0479">Metal-binding</keyword>
<dbReference type="SUPFAM" id="SSF48264">
    <property type="entry name" value="Cytochrome P450"/>
    <property type="match status" value="1"/>
</dbReference>
<feature type="transmembrane region" description="Helical" evidence="6">
    <location>
        <begin position="12"/>
        <end position="29"/>
    </location>
</feature>